<dbReference type="InterPro" id="IPR001563">
    <property type="entry name" value="Peptidase_S10"/>
</dbReference>
<reference evidence="3" key="1">
    <citation type="submission" date="2013-12" db="EMBL/GenBank/DDBJ databases">
        <title>The Genome Sequence of Aphanomyces astaci APO3.</title>
        <authorList>
            <consortium name="The Broad Institute Genomics Platform"/>
            <person name="Russ C."/>
            <person name="Tyler B."/>
            <person name="van West P."/>
            <person name="Dieguez-Uribeondo J."/>
            <person name="Young S.K."/>
            <person name="Zeng Q."/>
            <person name="Gargeya S."/>
            <person name="Fitzgerald M."/>
            <person name="Abouelleil A."/>
            <person name="Alvarado L."/>
            <person name="Chapman S.B."/>
            <person name="Gainer-Dewar J."/>
            <person name="Goldberg J."/>
            <person name="Griggs A."/>
            <person name="Gujja S."/>
            <person name="Hansen M."/>
            <person name="Howarth C."/>
            <person name="Imamovic A."/>
            <person name="Ireland A."/>
            <person name="Larimer J."/>
            <person name="McCowan C."/>
            <person name="Murphy C."/>
            <person name="Pearson M."/>
            <person name="Poon T.W."/>
            <person name="Priest M."/>
            <person name="Roberts A."/>
            <person name="Saif S."/>
            <person name="Shea T."/>
            <person name="Sykes S."/>
            <person name="Wortman J."/>
            <person name="Nusbaum C."/>
            <person name="Birren B."/>
        </authorList>
    </citation>
    <scope>NUCLEOTIDE SEQUENCE [LARGE SCALE GENOMIC DNA]</scope>
    <source>
        <strain evidence="3">APO3</strain>
    </source>
</reference>
<evidence type="ECO:0000256" key="1">
    <source>
        <dbReference type="ARBA" id="ARBA00009431"/>
    </source>
</evidence>
<dbReference type="InterPro" id="IPR033124">
    <property type="entry name" value="Ser_caboxypep_his_AS"/>
</dbReference>
<dbReference type="InterPro" id="IPR029058">
    <property type="entry name" value="AB_hydrolase_fold"/>
</dbReference>
<dbReference type="SUPFAM" id="SSF53474">
    <property type="entry name" value="alpha/beta-Hydrolases"/>
    <property type="match status" value="1"/>
</dbReference>
<evidence type="ECO:0000313" key="3">
    <source>
        <dbReference type="EMBL" id="ETV74298.1"/>
    </source>
</evidence>
<dbReference type="PRINTS" id="PR00724">
    <property type="entry name" value="CRBOXYPTASEC"/>
</dbReference>
<dbReference type="PROSITE" id="PS00560">
    <property type="entry name" value="CARBOXYPEPT_SER_HIS"/>
    <property type="match status" value="1"/>
</dbReference>
<proteinExistence type="inferred from homology"/>
<organism evidence="3">
    <name type="scientific">Aphanomyces astaci</name>
    <name type="common">Crayfish plague agent</name>
    <dbReference type="NCBI Taxonomy" id="112090"/>
    <lineage>
        <taxon>Eukaryota</taxon>
        <taxon>Sar</taxon>
        <taxon>Stramenopiles</taxon>
        <taxon>Oomycota</taxon>
        <taxon>Saprolegniomycetes</taxon>
        <taxon>Saprolegniales</taxon>
        <taxon>Verrucalvaceae</taxon>
        <taxon>Aphanomyces</taxon>
    </lineage>
</organism>
<dbReference type="EMBL" id="KI913145">
    <property type="protein sequence ID" value="ETV74298.1"/>
    <property type="molecule type" value="Genomic_DNA"/>
</dbReference>
<protein>
    <recommendedName>
        <fullName evidence="4">Carboxypeptidase</fullName>
    </recommendedName>
</protein>
<dbReference type="AlphaFoldDB" id="W4G5U0"/>
<gene>
    <name evidence="3" type="ORF">H257_11222</name>
</gene>
<name>W4G5U0_APHAT</name>
<dbReference type="PANTHER" id="PTHR11802">
    <property type="entry name" value="SERINE PROTEASE FAMILY S10 SERINE CARBOXYPEPTIDASE"/>
    <property type="match status" value="1"/>
</dbReference>
<dbReference type="PANTHER" id="PTHR11802:SF201">
    <property type="entry name" value="CARBOXYPEPTIDASE"/>
    <property type="match status" value="1"/>
</dbReference>
<dbReference type="GO" id="GO:0004185">
    <property type="term" value="F:serine-type carboxypeptidase activity"/>
    <property type="evidence" value="ECO:0007669"/>
    <property type="project" value="InterPro"/>
</dbReference>
<accession>W4G5U0</accession>
<dbReference type="GeneID" id="20813218"/>
<keyword evidence="2" id="KW-0472">Membrane</keyword>
<dbReference type="OrthoDB" id="443318at2759"/>
<dbReference type="Gene3D" id="3.40.50.1820">
    <property type="entry name" value="alpha/beta hydrolase"/>
    <property type="match status" value="1"/>
</dbReference>
<dbReference type="RefSeq" id="XP_009836404.1">
    <property type="nucleotide sequence ID" value="XM_009838102.1"/>
</dbReference>
<dbReference type="GO" id="GO:0006508">
    <property type="term" value="P:proteolysis"/>
    <property type="evidence" value="ECO:0007669"/>
    <property type="project" value="InterPro"/>
</dbReference>
<keyword evidence="2" id="KW-0812">Transmembrane</keyword>
<keyword evidence="2" id="KW-1133">Transmembrane helix</keyword>
<dbReference type="VEuPathDB" id="FungiDB:H257_11222"/>
<sequence>MMRRSRQFFSCCHPPNTKCVAIVKRMRASLLNSPYMPSFLWAALAALIVAADPVAGYVAEHKITSLPNYNDDKPINFDQYAGHLALPSTGQRMFYWLVEAETNPDTAPIALWLNGGPGCSSLVGFFTENGPFVVASDLSVKRNPYAWNRHMNMVYLDSPAGVGFSKPLLNASDYNNDVTTARIFEFLGVFFDAYPTYQKRPFYVTGESYNGMYIPYLVHQMVAKPKPTINLAGFAIGNAYTDTHIDGKAYYDWIYSHALISLDTYTALKTHCHDDISECSDGTKQCSPECHAALHESRVSSDIGHLNEYYIYGDVCLLNSTKQTQSFTYHRVRPSVRGNIGPCADVFTQAYLRLPQVQQAVHVTDGLVAWIECNDDVSRVFTGSASALDKYPLILSKGLKVLIYSGDADSNTNFIGSERWLTSEGLQLPVVSKWKSWFGPDKQLAGYTQGYQGLNYSTVKGAGHMVPATRPLHGLYLIECFIHGQDVCDKELQYPVDRLEYVSGLVTSVESQHVTPAEWLALVLPLVVAVGAVTWYAWWKRVLVLGKKTLPSTKGSIN</sequence>
<feature type="transmembrane region" description="Helical" evidence="2">
    <location>
        <begin position="519"/>
        <end position="538"/>
    </location>
</feature>
<evidence type="ECO:0000256" key="2">
    <source>
        <dbReference type="SAM" id="Phobius"/>
    </source>
</evidence>
<evidence type="ECO:0008006" key="4">
    <source>
        <dbReference type="Google" id="ProtNLM"/>
    </source>
</evidence>
<dbReference type="Pfam" id="PF00450">
    <property type="entry name" value="Peptidase_S10"/>
    <property type="match status" value="1"/>
</dbReference>
<comment type="similarity">
    <text evidence="1">Belongs to the peptidase S10 family.</text>
</comment>